<keyword evidence="1" id="KW-0862">Zinc</keyword>
<dbReference type="EMBL" id="KV454005">
    <property type="protein sequence ID" value="ODQ45151.1"/>
    <property type="molecule type" value="Genomic_DNA"/>
</dbReference>
<feature type="compositionally biased region" description="Low complexity" evidence="2">
    <location>
        <begin position="363"/>
        <end position="373"/>
    </location>
</feature>
<dbReference type="RefSeq" id="XP_019016264.1">
    <property type="nucleotide sequence ID" value="XM_019159982.1"/>
</dbReference>
<name>A0A1E3NG87_9ASCO</name>
<evidence type="ECO:0000256" key="1">
    <source>
        <dbReference type="PROSITE-ProRule" id="PRU00042"/>
    </source>
</evidence>
<protein>
    <recommendedName>
        <fullName evidence="3">C2H2-type domain-containing protein</fullName>
    </recommendedName>
</protein>
<dbReference type="Proteomes" id="UP000094455">
    <property type="component" value="Unassembled WGS sequence"/>
</dbReference>
<dbReference type="STRING" id="763406.A0A1E3NG87"/>
<reference evidence="4 5" key="1">
    <citation type="journal article" date="2016" name="Proc. Natl. Acad. Sci. U.S.A.">
        <title>Comparative genomics of biotechnologically important yeasts.</title>
        <authorList>
            <person name="Riley R."/>
            <person name="Haridas S."/>
            <person name="Wolfe K.H."/>
            <person name="Lopes M.R."/>
            <person name="Hittinger C.T."/>
            <person name="Goeker M."/>
            <person name="Salamov A.A."/>
            <person name="Wisecaver J.H."/>
            <person name="Long T.M."/>
            <person name="Calvey C.H."/>
            <person name="Aerts A.L."/>
            <person name="Barry K.W."/>
            <person name="Choi C."/>
            <person name="Clum A."/>
            <person name="Coughlan A.Y."/>
            <person name="Deshpande S."/>
            <person name="Douglass A.P."/>
            <person name="Hanson S.J."/>
            <person name="Klenk H.-P."/>
            <person name="LaButti K.M."/>
            <person name="Lapidus A."/>
            <person name="Lindquist E.A."/>
            <person name="Lipzen A.M."/>
            <person name="Meier-Kolthoff J.P."/>
            <person name="Ohm R.A."/>
            <person name="Otillar R.P."/>
            <person name="Pangilinan J.L."/>
            <person name="Peng Y."/>
            <person name="Rokas A."/>
            <person name="Rosa C.A."/>
            <person name="Scheuner C."/>
            <person name="Sibirny A.A."/>
            <person name="Slot J.C."/>
            <person name="Stielow J.B."/>
            <person name="Sun H."/>
            <person name="Kurtzman C.P."/>
            <person name="Blackwell M."/>
            <person name="Grigoriev I.V."/>
            <person name="Jeffries T.W."/>
        </authorList>
    </citation>
    <scope>NUCLEOTIDE SEQUENCE [LARGE SCALE GENOMIC DNA]</scope>
    <source>
        <strain evidence="4 5">NRRL Y-2026</strain>
    </source>
</reference>
<gene>
    <name evidence="4" type="ORF">PICMEDRAFT_12886</name>
</gene>
<sequence>MTNDQNKNDHIFSYNRPTSLFMYPSLQNSIVYSFPTSRTSSAASYYHQLSNPFSQQYTNSSSPAATATVTAPSTTSSSSSAAPSSASSLVPNFYNANNPNNLNVNNTISTGSHIYVDVNNYGQQTQYNYFPYESTTASMVDSTRLNPAGVSDSVKSGISLKNTDSPRLPSILSSTSPSLLSSSSGSNSSPSSFTAISSRHSSLLSTNSVFKQAFLRSKAKEQTELLGEPAPVSPKTEEVRNEHSHINSAEYSRCRRKRKKAFEVERHYRCNYQFCNKAYGTLNHLNTHILIQKHGKKRLPQEFSQLRKQLRKERRESLKAMRSQSTFNSKTEESPFSSSASSLMANSASPAPLTPATMAGADSETPNSFSLSSSSTYVSPEMSNNVPFNYGYKNIGYNTGPTNDDDFYNGGGNYTNGNNYTQYYEPYERNPAIYQPKYLGYSGLNTQRYGKDGNSFLQQPNYLATAPTTAPGGASGSGSSNYCIISHKNSGNFEAGFSNANFYCDKLD</sequence>
<evidence type="ECO:0000313" key="5">
    <source>
        <dbReference type="Proteomes" id="UP000094455"/>
    </source>
</evidence>
<dbReference type="OrthoDB" id="1939603at2759"/>
<evidence type="ECO:0000313" key="4">
    <source>
        <dbReference type="EMBL" id="ODQ45151.1"/>
    </source>
</evidence>
<feature type="region of interest" description="Disordered" evidence="2">
    <location>
        <begin position="222"/>
        <end position="252"/>
    </location>
</feature>
<evidence type="ECO:0000259" key="3">
    <source>
        <dbReference type="PROSITE" id="PS50157"/>
    </source>
</evidence>
<dbReference type="AlphaFoldDB" id="A0A1E3NG87"/>
<feature type="domain" description="C2H2-type" evidence="3">
    <location>
        <begin position="268"/>
        <end position="299"/>
    </location>
</feature>
<keyword evidence="1" id="KW-0863">Zinc-finger</keyword>
<dbReference type="PANTHER" id="PTHR36167">
    <property type="entry name" value="C2H2 FINGER DOMAIN TRANSCRIPTION FACTOR (EUROFUNG)-RELATED"/>
    <property type="match status" value="1"/>
</dbReference>
<dbReference type="PROSITE" id="PS50157">
    <property type="entry name" value="ZINC_FINGER_C2H2_2"/>
    <property type="match status" value="1"/>
</dbReference>
<accession>A0A1E3NG87</accession>
<feature type="compositionally biased region" description="Low complexity" evidence="2">
    <location>
        <begin position="334"/>
        <end position="351"/>
    </location>
</feature>
<feature type="region of interest" description="Disordered" evidence="2">
    <location>
        <begin position="157"/>
        <end position="192"/>
    </location>
</feature>
<dbReference type="PANTHER" id="PTHR36167:SF3">
    <property type="entry name" value="C2H2 FINGER DOMAIN TRANSCRIPTION FACTOR (EUROFUNG)-RELATED"/>
    <property type="match status" value="1"/>
</dbReference>
<feature type="region of interest" description="Disordered" evidence="2">
    <location>
        <begin position="65"/>
        <end position="84"/>
    </location>
</feature>
<proteinExistence type="predicted"/>
<keyword evidence="1" id="KW-0479">Metal-binding</keyword>
<dbReference type="GO" id="GO:0008270">
    <property type="term" value="F:zinc ion binding"/>
    <property type="evidence" value="ECO:0007669"/>
    <property type="project" value="UniProtKB-KW"/>
</dbReference>
<dbReference type="InterPro" id="IPR039327">
    <property type="entry name" value="CON7-like"/>
</dbReference>
<dbReference type="PROSITE" id="PS00028">
    <property type="entry name" value="ZINC_FINGER_C2H2_1"/>
    <property type="match status" value="1"/>
</dbReference>
<organism evidence="4 5">
    <name type="scientific">Pichia membranifaciens NRRL Y-2026</name>
    <dbReference type="NCBI Taxonomy" id="763406"/>
    <lineage>
        <taxon>Eukaryota</taxon>
        <taxon>Fungi</taxon>
        <taxon>Dikarya</taxon>
        <taxon>Ascomycota</taxon>
        <taxon>Saccharomycotina</taxon>
        <taxon>Pichiomycetes</taxon>
        <taxon>Pichiales</taxon>
        <taxon>Pichiaceae</taxon>
        <taxon>Pichia</taxon>
    </lineage>
</organism>
<feature type="compositionally biased region" description="Low complexity" evidence="2">
    <location>
        <begin position="165"/>
        <end position="192"/>
    </location>
</feature>
<evidence type="ECO:0000256" key="2">
    <source>
        <dbReference type="SAM" id="MobiDB-lite"/>
    </source>
</evidence>
<dbReference type="GeneID" id="30176669"/>
<feature type="compositionally biased region" description="Basic and acidic residues" evidence="2">
    <location>
        <begin position="235"/>
        <end position="245"/>
    </location>
</feature>
<dbReference type="GO" id="GO:0006355">
    <property type="term" value="P:regulation of DNA-templated transcription"/>
    <property type="evidence" value="ECO:0007669"/>
    <property type="project" value="InterPro"/>
</dbReference>
<feature type="region of interest" description="Disordered" evidence="2">
    <location>
        <begin position="309"/>
        <end position="373"/>
    </location>
</feature>
<keyword evidence="5" id="KW-1185">Reference proteome</keyword>
<dbReference type="InterPro" id="IPR013087">
    <property type="entry name" value="Znf_C2H2_type"/>
</dbReference>